<keyword evidence="5 8" id="KW-0067">ATP-binding</keyword>
<dbReference type="Gene3D" id="3.40.50.300">
    <property type="entry name" value="P-loop containing nucleotide triphosphate hydrolases"/>
    <property type="match status" value="1"/>
</dbReference>
<dbReference type="RefSeq" id="WP_009490606.1">
    <property type="nucleotide sequence ID" value="NZ_AMYT01000019.1"/>
</dbReference>
<dbReference type="Pfam" id="PF00005">
    <property type="entry name" value="ABC_tran"/>
    <property type="match status" value="1"/>
</dbReference>
<dbReference type="OrthoDB" id="9784332at2"/>
<dbReference type="InterPro" id="IPR030946">
    <property type="entry name" value="EcfA2"/>
</dbReference>
<dbReference type="EMBL" id="AMYT01000019">
    <property type="protein sequence ID" value="EKU27140.1"/>
    <property type="molecule type" value="Genomic_DNA"/>
</dbReference>
<dbReference type="eggNOG" id="COG1122">
    <property type="taxonomic scope" value="Bacteria"/>
</dbReference>
<keyword evidence="3 8" id="KW-1003">Cell membrane</keyword>
<dbReference type="PATRIC" id="fig|1234409.3.peg.869"/>
<keyword evidence="4 8" id="KW-0547">Nucleotide-binding</keyword>
<keyword evidence="7 8" id="KW-0472">Membrane</keyword>
<evidence type="ECO:0000256" key="6">
    <source>
        <dbReference type="ARBA" id="ARBA00022967"/>
    </source>
</evidence>
<dbReference type="GO" id="GO:0005524">
    <property type="term" value="F:ATP binding"/>
    <property type="evidence" value="ECO:0007669"/>
    <property type="project" value="UniProtKB-UniRule"/>
</dbReference>
<dbReference type="Proteomes" id="UP000016057">
    <property type="component" value="Unassembled WGS sequence"/>
</dbReference>
<dbReference type="EC" id="7.-.-.-" evidence="8"/>
<comment type="subcellular location">
    <subcellularLocation>
        <location evidence="1 8">Cell membrane</location>
        <topology evidence="1 8">Peripheral membrane protein</topology>
    </subcellularLocation>
</comment>
<proteinExistence type="inferred from homology"/>
<dbReference type="NCBIfam" id="TIGR04521">
    <property type="entry name" value="ECF_ATPase_2"/>
    <property type="match status" value="1"/>
</dbReference>
<dbReference type="GO" id="GO:0042626">
    <property type="term" value="F:ATPase-coupled transmembrane transporter activity"/>
    <property type="evidence" value="ECO:0007669"/>
    <property type="project" value="TreeGrafter"/>
</dbReference>
<dbReference type="InterPro" id="IPR050095">
    <property type="entry name" value="ECF_ABC_transporter_ATP-bd"/>
</dbReference>
<dbReference type="InterPro" id="IPR003593">
    <property type="entry name" value="AAA+_ATPase"/>
</dbReference>
<dbReference type="PROSITE" id="PS50893">
    <property type="entry name" value="ABC_TRANSPORTER_2"/>
    <property type="match status" value="1"/>
</dbReference>
<evidence type="ECO:0000313" key="11">
    <source>
        <dbReference type="Proteomes" id="UP000016057"/>
    </source>
</evidence>
<dbReference type="InterPro" id="IPR017871">
    <property type="entry name" value="ABC_transporter-like_CS"/>
</dbReference>
<dbReference type="SMART" id="SM00382">
    <property type="entry name" value="AAA"/>
    <property type="match status" value="1"/>
</dbReference>
<gene>
    <name evidence="10" type="ORF">C683_0918</name>
</gene>
<comment type="similarity">
    <text evidence="8">Belongs to the ABC transporter superfamily. Energy-coupling factor EcfA family.</text>
</comment>
<keyword evidence="6" id="KW-1278">Translocase</keyword>
<evidence type="ECO:0000256" key="1">
    <source>
        <dbReference type="ARBA" id="ARBA00004202"/>
    </source>
</evidence>
<evidence type="ECO:0000259" key="9">
    <source>
        <dbReference type="PROSITE" id="PS50893"/>
    </source>
</evidence>
<dbReference type="PANTHER" id="PTHR43553">
    <property type="entry name" value="HEAVY METAL TRANSPORTER"/>
    <property type="match status" value="1"/>
</dbReference>
<reference evidence="10 11" key="1">
    <citation type="journal article" date="2013" name="Genome Announc.">
        <title>Draft Genome Sequence of Catellicoccus marimammalium, a Novel Species Commonly Found in Gull Feces.</title>
        <authorList>
            <person name="Weigand M.R."/>
            <person name="Ryu H."/>
            <person name="Bozcek L."/>
            <person name="Konstantinidis K.T."/>
            <person name="Santo Domingo J.W."/>
        </authorList>
    </citation>
    <scope>NUCLEOTIDE SEQUENCE [LARGE SCALE GENOMIC DNA]</scope>
    <source>
        <strain evidence="10 11">M35/04/3</strain>
    </source>
</reference>
<evidence type="ECO:0000256" key="7">
    <source>
        <dbReference type="ARBA" id="ARBA00023136"/>
    </source>
</evidence>
<accession>K8Z8F7</accession>
<dbReference type="AlphaFoldDB" id="K8Z8F7"/>
<name>K8Z8F7_9ENTE</name>
<comment type="function">
    <text evidence="8">ATP-binding (A) component of a common energy-coupling factor (ECF) ABC-transporter complex.</text>
</comment>
<dbReference type="GO" id="GO:0016887">
    <property type="term" value="F:ATP hydrolysis activity"/>
    <property type="evidence" value="ECO:0007669"/>
    <property type="project" value="InterPro"/>
</dbReference>
<keyword evidence="11" id="KW-1185">Reference proteome</keyword>
<feature type="domain" description="ABC transporter" evidence="9">
    <location>
        <begin position="3"/>
        <end position="246"/>
    </location>
</feature>
<sequence>MDVHGKQIGYVYQKNTPFAQRALHNVSFDIQDGDFVAIVGHTGSGKSTLVKMLNGLLQPDEGTLELGTDYQLPVDPKQVSLRTLRQKVGLVFQFPEAQLFEETVLKDVMFGPKNFGLSEEEAKKQAQQALEKVGIHEELYDRSPFELSGGQMRRVAIAGILSLNPEVLVLDEPAAGLDPWGHQEMMELFQTLNESGMTILLVTHDMEDVSQYAKKVIVMDQGEKIAEMTPQQLFQDQEFLQNYHLDEPVVTQFARQLKEWGMPMPQLPITLEEFRTILTKGGEPHE</sequence>
<evidence type="ECO:0000256" key="8">
    <source>
        <dbReference type="RuleBase" id="RU365104"/>
    </source>
</evidence>
<evidence type="ECO:0000256" key="3">
    <source>
        <dbReference type="ARBA" id="ARBA00022475"/>
    </source>
</evidence>
<dbReference type="STRING" id="1234409.C683_0918"/>
<dbReference type="FunFam" id="3.40.50.300:FF:000224">
    <property type="entry name" value="Energy-coupling factor transporter ATP-binding protein EcfA"/>
    <property type="match status" value="1"/>
</dbReference>
<keyword evidence="2 8" id="KW-0813">Transport</keyword>
<dbReference type="GO" id="GO:0043190">
    <property type="term" value="C:ATP-binding cassette (ABC) transporter complex"/>
    <property type="evidence" value="ECO:0007669"/>
    <property type="project" value="TreeGrafter"/>
</dbReference>
<evidence type="ECO:0000313" key="10">
    <source>
        <dbReference type="EMBL" id="EKU27140.1"/>
    </source>
</evidence>
<comment type="caution">
    <text evidence="10">The sequence shown here is derived from an EMBL/GenBank/DDBJ whole genome shotgun (WGS) entry which is preliminary data.</text>
</comment>
<dbReference type="PANTHER" id="PTHR43553:SF27">
    <property type="entry name" value="ENERGY-COUPLING FACTOR TRANSPORTER ATP-BINDING PROTEIN ECFA2"/>
    <property type="match status" value="1"/>
</dbReference>
<protein>
    <recommendedName>
        <fullName evidence="8">Energy-coupling factor transporter ATP-binding protein EcfA2</fullName>
        <ecNumber evidence="8">7.-.-.-</ecNumber>
    </recommendedName>
</protein>
<dbReference type="InterPro" id="IPR015856">
    <property type="entry name" value="ABC_transpr_CbiO/EcfA_su"/>
</dbReference>
<dbReference type="SUPFAM" id="SSF52540">
    <property type="entry name" value="P-loop containing nucleoside triphosphate hydrolases"/>
    <property type="match status" value="1"/>
</dbReference>
<dbReference type="InterPro" id="IPR003439">
    <property type="entry name" value="ABC_transporter-like_ATP-bd"/>
</dbReference>
<dbReference type="PROSITE" id="PS00211">
    <property type="entry name" value="ABC_TRANSPORTER_1"/>
    <property type="match status" value="1"/>
</dbReference>
<dbReference type="InterPro" id="IPR027417">
    <property type="entry name" value="P-loop_NTPase"/>
</dbReference>
<organism evidence="10 11">
    <name type="scientific">Catellicoccus marimammalium M35/04/3</name>
    <dbReference type="NCBI Taxonomy" id="1234409"/>
    <lineage>
        <taxon>Bacteria</taxon>
        <taxon>Bacillati</taxon>
        <taxon>Bacillota</taxon>
        <taxon>Bacilli</taxon>
        <taxon>Lactobacillales</taxon>
        <taxon>Enterococcaceae</taxon>
        <taxon>Catellicoccus</taxon>
    </lineage>
</organism>
<evidence type="ECO:0000256" key="5">
    <source>
        <dbReference type="ARBA" id="ARBA00022840"/>
    </source>
</evidence>
<evidence type="ECO:0000256" key="4">
    <source>
        <dbReference type="ARBA" id="ARBA00022741"/>
    </source>
</evidence>
<dbReference type="CDD" id="cd03225">
    <property type="entry name" value="ABC_cobalt_CbiO_domain1"/>
    <property type="match status" value="1"/>
</dbReference>
<comment type="subunit">
    <text evidence="8">Forms a stable energy-coupling factor (ECF) transporter complex composed of 2 membrane-embedded substrate-binding proteins (S component), 2 ATP-binding proteins (A component) and 2 transmembrane proteins (T component).</text>
</comment>
<evidence type="ECO:0000256" key="2">
    <source>
        <dbReference type="ARBA" id="ARBA00022448"/>
    </source>
</evidence>